<evidence type="ECO:0000256" key="6">
    <source>
        <dbReference type="ARBA" id="ARBA00023180"/>
    </source>
</evidence>
<proteinExistence type="inferred from homology"/>
<evidence type="ECO:0000313" key="9">
    <source>
        <dbReference type="Proteomes" id="UP000887574"/>
    </source>
</evidence>
<feature type="domain" description="SSD" evidence="8">
    <location>
        <begin position="1"/>
        <end position="91"/>
    </location>
</feature>
<evidence type="ECO:0000256" key="7">
    <source>
        <dbReference type="SAM" id="Phobius"/>
    </source>
</evidence>
<organism evidence="9 10">
    <name type="scientific">Ditylenchus dipsaci</name>
    <dbReference type="NCBI Taxonomy" id="166011"/>
    <lineage>
        <taxon>Eukaryota</taxon>
        <taxon>Metazoa</taxon>
        <taxon>Ecdysozoa</taxon>
        <taxon>Nematoda</taxon>
        <taxon>Chromadorea</taxon>
        <taxon>Rhabditida</taxon>
        <taxon>Tylenchina</taxon>
        <taxon>Tylenchomorpha</taxon>
        <taxon>Sphaerularioidea</taxon>
        <taxon>Anguinidae</taxon>
        <taxon>Anguininae</taxon>
        <taxon>Ditylenchus</taxon>
    </lineage>
</organism>
<keyword evidence="3 7" id="KW-0812">Transmembrane</keyword>
<evidence type="ECO:0000256" key="3">
    <source>
        <dbReference type="ARBA" id="ARBA00022692"/>
    </source>
</evidence>
<sequence length="110" mass="12021">MIHAWNALNKHLGRSRKQALSVEEYVAARLSMVLEETGPAILISAMTNILADAVGSFTGSPEITLLCIANMGAIVVDFFYQISLFTSVMALCAIYEERSLRKKSEKSVPA</sequence>
<dbReference type="GO" id="GO:0018996">
    <property type="term" value="P:molting cycle, collagen and cuticulin-based cuticle"/>
    <property type="evidence" value="ECO:0007669"/>
    <property type="project" value="TreeGrafter"/>
</dbReference>
<dbReference type="Proteomes" id="UP000887574">
    <property type="component" value="Unplaced"/>
</dbReference>
<keyword evidence="9" id="KW-1185">Reference proteome</keyword>
<evidence type="ECO:0000256" key="5">
    <source>
        <dbReference type="ARBA" id="ARBA00023136"/>
    </source>
</evidence>
<reference evidence="10" key="1">
    <citation type="submission" date="2022-11" db="UniProtKB">
        <authorList>
            <consortium name="WormBaseParasite"/>
        </authorList>
    </citation>
    <scope>IDENTIFICATION</scope>
</reference>
<dbReference type="InterPro" id="IPR000731">
    <property type="entry name" value="SSD"/>
</dbReference>
<dbReference type="PANTHER" id="PTHR10796">
    <property type="entry name" value="PATCHED-RELATED"/>
    <property type="match status" value="1"/>
</dbReference>
<dbReference type="InterPro" id="IPR051697">
    <property type="entry name" value="Patched_domain-protein"/>
</dbReference>
<dbReference type="Pfam" id="PF02460">
    <property type="entry name" value="Patched"/>
    <property type="match status" value="1"/>
</dbReference>
<evidence type="ECO:0000256" key="2">
    <source>
        <dbReference type="ARBA" id="ARBA00005585"/>
    </source>
</evidence>
<dbReference type="PROSITE" id="PS50156">
    <property type="entry name" value="SSD"/>
    <property type="match status" value="1"/>
</dbReference>
<keyword evidence="5 7" id="KW-0472">Membrane</keyword>
<dbReference type="SUPFAM" id="SSF82866">
    <property type="entry name" value="Multidrug efflux transporter AcrB transmembrane domain"/>
    <property type="match status" value="1"/>
</dbReference>
<feature type="transmembrane region" description="Helical" evidence="7">
    <location>
        <begin position="78"/>
        <end position="95"/>
    </location>
</feature>
<keyword evidence="4 7" id="KW-1133">Transmembrane helix</keyword>
<accession>A0A915EAY8</accession>
<protein>
    <submittedName>
        <fullName evidence="10">SSD domain-containing protein</fullName>
    </submittedName>
</protein>
<keyword evidence="6" id="KW-0325">Glycoprotein</keyword>
<evidence type="ECO:0000256" key="4">
    <source>
        <dbReference type="ARBA" id="ARBA00022989"/>
    </source>
</evidence>
<dbReference type="PANTHER" id="PTHR10796:SF88">
    <property type="entry name" value="SSD DOMAIN-CONTAINING PROTEIN"/>
    <property type="match status" value="1"/>
</dbReference>
<evidence type="ECO:0000256" key="1">
    <source>
        <dbReference type="ARBA" id="ARBA00004141"/>
    </source>
</evidence>
<evidence type="ECO:0000259" key="8">
    <source>
        <dbReference type="PROSITE" id="PS50156"/>
    </source>
</evidence>
<dbReference type="GO" id="GO:0030659">
    <property type="term" value="C:cytoplasmic vesicle membrane"/>
    <property type="evidence" value="ECO:0007669"/>
    <property type="project" value="TreeGrafter"/>
</dbReference>
<name>A0A915EAY8_9BILA</name>
<dbReference type="GO" id="GO:0005886">
    <property type="term" value="C:plasma membrane"/>
    <property type="evidence" value="ECO:0007669"/>
    <property type="project" value="TreeGrafter"/>
</dbReference>
<dbReference type="AlphaFoldDB" id="A0A915EAY8"/>
<dbReference type="GO" id="GO:0006897">
    <property type="term" value="P:endocytosis"/>
    <property type="evidence" value="ECO:0007669"/>
    <property type="project" value="TreeGrafter"/>
</dbReference>
<comment type="similarity">
    <text evidence="2">Belongs to the patched family.</text>
</comment>
<evidence type="ECO:0000313" key="10">
    <source>
        <dbReference type="WBParaSite" id="jg4424"/>
    </source>
</evidence>
<comment type="subcellular location">
    <subcellularLocation>
        <location evidence="1">Membrane</location>
        <topology evidence="1">Multi-pass membrane protein</topology>
    </subcellularLocation>
</comment>
<dbReference type="InterPro" id="IPR003392">
    <property type="entry name" value="PTHD_SSD"/>
</dbReference>
<dbReference type="WBParaSite" id="jg4424">
    <property type="protein sequence ID" value="jg4424"/>
    <property type="gene ID" value="jg4424"/>
</dbReference>